<keyword evidence="2" id="KW-1185">Reference proteome</keyword>
<sequence length="245" mass="26561">MRTLRSVYSCVCGLHWVLAAGQGLLRCWLLLRLSGSGVRASVIAILTESLCSVCIRKLLDKISFEAWARRIWGLTVLEPTLLVCLRMKVFGDIQARASGRWNTRKEGPLALTPEKCPLGPGVANRGPLAAHLKLASLRTVEAHRRGPLIHLLPPIPPRGNGVWLSFVYGIPGSVQQKELDCRNRVGDFCDVLLAVVLKSASLTDHQRPSTLGEAGPCNAEEDAAQTVSEQMLVPAPGAGKPHHCC</sequence>
<evidence type="ECO:0000313" key="2">
    <source>
        <dbReference type="Proteomes" id="UP001057279"/>
    </source>
</evidence>
<proteinExistence type="predicted"/>
<comment type="caution">
    <text evidence="1">The sequence shown here is derived from an EMBL/GenBank/DDBJ whole genome shotgun (WGS) entry which is preliminary data.</text>
</comment>
<organism evidence="1 2">
    <name type="scientific">Ovis ammon polii x Ovis aries</name>
    <dbReference type="NCBI Taxonomy" id="2918886"/>
    <lineage>
        <taxon>Eukaryota</taxon>
        <taxon>Metazoa</taxon>
        <taxon>Chordata</taxon>
        <taxon>Craniata</taxon>
        <taxon>Vertebrata</taxon>
        <taxon>Euteleostomi</taxon>
        <taxon>Mammalia</taxon>
        <taxon>Eutheria</taxon>
        <taxon>Laurasiatheria</taxon>
        <taxon>Artiodactyla</taxon>
        <taxon>Ruminantia</taxon>
        <taxon>Pecora</taxon>
        <taxon>Bovidae</taxon>
        <taxon>Caprinae</taxon>
        <taxon>Ovis</taxon>
    </lineage>
</organism>
<evidence type="ECO:0000313" key="1">
    <source>
        <dbReference type="EMBL" id="KAI4573141.1"/>
    </source>
</evidence>
<name>A0ACB9UMF6_9CETA</name>
<gene>
    <name evidence="1" type="ORF">MJG53_012979</name>
</gene>
<accession>A0ACB9UMF6</accession>
<dbReference type="EMBL" id="CM043040">
    <property type="protein sequence ID" value="KAI4573141.1"/>
    <property type="molecule type" value="Genomic_DNA"/>
</dbReference>
<protein>
    <submittedName>
        <fullName evidence="1">Uncharacterized protein</fullName>
    </submittedName>
</protein>
<reference evidence="1" key="1">
    <citation type="submission" date="2022-03" db="EMBL/GenBank/DDBJ databases">
        <title>Genomic analyses of argali, domestic sheep and their hybrids provide insights into chromosomal evolution, heterosis and genetic basis of agronomic traits.</title>
        <authorList>
            <person name="Li M."/>
        </authorList>
    </citation>
    <scope>NUCLEOTIDE SEQUENCE</scope>
    <source>
        <strain evidence="1">F1 hybrid</strain>
    </source>
</reference>
<dbReference type="Proteomes" id="UP001057279">
    <property type="component" value="Linkage Group LG15"/>
</dbReference>